<reference evidence="1 2" key="1">
    <citation type="journal article" date="2021" name="J. Hered.">
        <title>A chromosome-level genome assembly of the parasitoid wasp, Cotesia glomerata (Hymenoptera: Braconidae).</title>
        <authorList>
            <person name="Pinto B.J."/>
            <person name="Weis J.J."/>
            <person name="Gamble T."/>
            <person name="Ode P.J."/>
            <person name="Paul R."/>
            <person name="Zaspel J.M."/>
        </authorList>
    </citation>
    <scope>NUCLEOTIDE SEQUENCE [LARGE SCALE GENOMIC DNA]</scope>
    <source>
        <strain evidence="1">CgM1</strain>
    </source>
</reference>
<dbReference type="AlphaFoldDB" id="A0AAV7IWM1"/>
<dbReference type="Proteomes" id="UP000826195">
    <property type="component" value="Unassembled WGS sequence"/>
</dbReference>
<protein>
    <submittedName>
        <fullName evidence="1">Uncharacterized protein</fullName>
    </submittedName>
</protein>
<dbReference type="EMBL" id="JAHXZJ010000747">
    <property type="protein sequence ID" value="KAH0557464.1"/>
    <property type="molecule type" value="Genomic_DNA"/>
</dbReference>
<name>A0AAV7IWM1_COTGL</name>
<comment type="caution">
    <text evidence="1">The sequence shown here is derived from an EMBL/GenBank/DDBJ whole genome shotgun (WGS) entry which is preliminary data.</text>
</comment>
<gene>
    <name evidence="1" type="ORF">KQX54_006404</name>
</gene>
<evidence type="ECO:0000313" key="1">
    <source>
        <dbReference type="EMBL" id="KAH0557464.1"/>
    </source>
</evidence>
<proteinExistence type="predicted"/>
<feature type="non-terminal residue" evidence="1">
    <location>
        <position position="56"/>
    </location>
</feature>
<sequence length="56" mass="6388">MEKPIDVARWRDYLQRLSIATDACCYGAEGIVIPSSLLLYFQTERTVETYSSSKVL</sequence>
<keyword evidence="2" id="KW-1185">Reference proteome</keyword>
<accession>A0AAV7IWM1</accession>
<organism evidence="1 2">
    <name type="scientific">Cotesia glomerata</name>
    <name type="common">Lepidopteran parasitic wasp</name>
    <name type="synonym">Apanteles glomeratus</name>
    <dbReference type="NCBI Taxonomy" id="32391"/>
    <lineage>
        <taxon>Eukaryota</taxon>
        <taxon>Metazoa</taxon>
        <taxon>Ecdysozoa</taxon>
        <taxon>Arthropoda</taxon>
        <taxon>Hexapoda</taxon>
        <taxon>Insecta</taxon>
        <taxon>Pterygota</taxon>
        <taxon>Neoptera</taxon>
        <taxon>Endopterygota</taxon>
        <taxon>Hymenoptera</taxon>
        <taxon>Apocrita</taxon>
        <taxon>Ichneumonoidea</taxon>
        <taxon>Braconidae</taxon>
        <taxon>Microgastrinae</taxon>
        <taxon>Cotesia</taxon>
    </lineage>
</organism>
<evidence type="ECO:0000313" key="2">
    <source>
        <dbReference type="Proteomes" id="UP000826195"/>
    </source>
</evidence>